<reference evidence="1" key="1">
    <citation type="submission" date="2022-04" db="EMBL/GenBank/DDBJ databases">
        <title>Chromosome-scale genome assembly of Holotrichia oblita Faldermann.</title>
        <authorList>
            <person name="Rongchong L."/>
        </authorList>
    </citation>
    <scope>NUCLEOTIDE SEQUENCE</scope>
    <source>
        <strain evidence="1">81SQS9</strain>
    </source>
</reference>
<evidence type="ECO:0000313" key="2">
    <source>
        <dbReference type="Proteomes" id="UP001056778"/>
    </source>
</evidence>
<comment type="caution">
    <text evidence="1">The sequence shown here is derived from an EMBL/GenBank/DDBJ whole genome shotgun (WGS) entry which is preliminary data.</text>
</comment>
<sequence>MPSCKTISCFVSASSPEPRQCPYFGKFSVDSMISNKRYIRSLKQSRSFSYFDRNRYFKDKFRSSQDATVGFRNRRIKRVEQRTGCDNEGYSSLIVGCNSIDTMEFRIECPPSDFISCKWKFIISFDRTLRHPYIPQVHEYTYVIYISTAYSCHGQWEENGTNYLITTPLSRSSYGARRYCFIYKEHNPGTVLFSTSPDNCERSVNPGISGELIFNITNAGK</sequence>
<dbReference type="EMBL" id="CM043019">
    <property type="protein sequence ID" value="KAI4461514.1"/>
    <property type="molecule type" value="Genomic_DNA"/>
</dbReference>
<gene>
    <name evidence="1" type="ORF">MML48_5g00012725</name>
</gene>
<evidence type="ECO:0000313" key="1">
    <source>
        <dbReference type="EMBL" id="KAI4461514.1"/>
    </source>
</evidence>
<protein>
    <submittedName>
        <fullName evidence="1">Uncharacterized protein</fullName>
    </submittedName>
</protein>
<name>A0ACB9T447_HOLOL</name>
<organism evidence="1 2">
    <name type="scientific">Holotrichia oblita</name>
    <name type="common">Chafer beetle</name>
    <dbReference type="NCBI Taxonomy" id="644536"/>
    <lineage>
        <taxon>Eukaryota</taxon>
        <taxon>Metazoa</taxon>
        <taxon>Ecdysozoa</taxon>
        <taxon>Arthropoda</taxon>
        <taxon>Hexapoda</taxon>
        <taxon>Insecta</taxon>
        <taxon>Pterygota</taxon>
        <taxon>Neoptera</taxon>
        <taxon>Endopterygota</taxon>
        <taxon>Coleoptera</taxon>
        <taxon>Polyphaga</taxon>
        <taxon>Scarabaeiformia</taxon>
        <taxon>Scarabaeidae</taxon>
        <taxon>Melolonthinae</taxon>
        <taxon>Holotrichia</taxon>
    </lineage>
</organism>
<proteinExistence type="predicted"/>
<dbReference type="Proteomes" id="UP001056778">
    <property type="component" value="Chromosome 5"/>
</dbReference>
<accession>A0ACB9T447</accession>
<keyword evidence="2" id="KW-1185">Reference proteome</keyword>